<dbReference type="EMBL" id="JACHHH010000006">
    <property type="protein sequence ID" value="MBB6041416.1"/>
    <property type="molecule type" value="Genomic_DNA"/>
</dbReference>
<evidence type="ECO:0000313" key="3">
    <source>
        <dbReference type="Proteomes" id="UP000522163"/>
    </source>
</evidence>
<name>A0A7W9SHA5_9FIRM</name>
<dbReference type="RefSeq" id="WP_183684034.1">
    <property type="nucleotide sequence ID" value="NZ_CAUQUA010000003.1"/>
</dbReference>
<accession>A0A7W9SHA5</accession>
<evidence type="ECO:0000313" key="2">
    <source>
        <dbReference type="EMBL" id="MBB6041416.1"/>
    </source>
</evidence>
<dbReference type="GeneID" id="85014935"/>
<comment type="caution">
    <text evidence="2">The sequence shown here is derived from an EMBL/GenBank/DDBJ whole genome shotgun (WGS) entry which is preliminary data.</text>
</comment>
<dbReference type="Proteomes" id="UP000522163">
    <property type="component" value="Unassembled WGS sequence"/>
</dbReference>
<protein>
    <submittedName>
        <fullName evidence="2">HD-GYP domain-containing protein (C-di-GMP phosphodiesterase class II)</fullName>
    </submittedName>
</protein>
<reference evidence="2 3" key="1">
    <citation type="submission" date="2020-08" db="EMBL/GenBank/DDBJ databases">
        <title>Genomic Encyclopedia of Type Strains, Phase IV (KMG-IV): sequencing the most valuable type-strain genomes for metagenomic binning, comparative biology and taxonomic classification.</title>
        <authorList>
            <person name="Goeker M."/>
        </authorList>
    </citation>
    <scope>NUCLEOTIDE SEQUENCE [LARGE SCALE GENOMIC DNA]</scope>
    <source>
        <strain evidence="2 3">DSM 17245</strain>
    </source>
</reference>
<dbReference type="AlphaFoldDB" id="A0A7W9SHA5"/>
<proteinExistence type="predicted"/>
<feature type="compositionally biased region" description="Acidic residues" evidence="1">
    <location>
        <begin position="57"/>
        <end position="66"/>
    </location>
</feature>
<organism evidence="2 3">
    <name type="scientific">Oribacterium sinus</name>
    <dbReference type="NCBI Taxonomy" id="237576"/>
    <lineage>
        <taxon>Bacteria</taxon>
        <taxon>Bacillati</taxon>
        <taxon>Bacillota</taxon>
        <taxon>Clostridia</taxon>
        <taxon>Lachnospirales</taxon>
        <taxon>Lachnospiraceae</taxon>
        <taxon>Oribacterium</taxon>
    </lineage>
</organism>
<gene>
    <name evidence="2" type="ORF">HNQ46_001396</name>
</gene>
<feature type="region of interest" description="Disordered" evidence="1">
    <location>
        <begin position="46"/>
        <end position="66"/>
    </location>
</feature>
<sequence length="185" mass="22304">MPRKQFMAYLKILLLLFLFLSLVSFGLHRHWKNALKSYEENRNSREEVQEPLSLLPSEEDEEEPDSDSYLRFQNEFQLLNQIEEDESWQKNLSLRRRYEKIGELYDKEMQRLVSYYSRNITGNERENFFAEQSVFLSQRSMESKKELSMEKTGVEENIDYLKKYIQLTKARCSVLLEKIFEDQDG</sequence>
<evidence type="ECO:0000256" key="1">
    <source>
        <dbReference type="SAM" id="MobiDB-lite"/>
    </source>
</evidence>